<comment type="similarity">
    <text evidence="4 11">Belongs to the glycosyl hydrolase 10 (cellulase F) family.</text>
</comment>
<comment type="catalytic activity">
    <reaction evidence="1 11">
        <text>Endohydrolysis of (1-&gt;4)-beta-D-xylosidic linkages in xylans.</text>
        <dbReference type="EC" id="3.2.1.8"/>
    </reaction>
</comment>
<evidence type="ECO:0000313" key="16">
    <source>
        <dbReference type="EMBL" id="ESZ97292.1"/>
    </source>
</evidence>
<keyword evidence="7 13" id="KW-0732">Signal</keyword>
<dbReference type="InterPro" id="IPR000254">
    <property type="entry name" value="CBD"/>
</dbReference>
<evidence type="ECO:0000256" key="2">
    <source>
        <dbReference type="ARBA" id="ARBA00004613"/>
    </source>
</evidence>
<proteinExistence type="inferred from homology"/>
<dbReference type="SUPFAM" id="SSF57180">
    <property type="entry name" value="Cellulose-binding domain"/>
    <property type="match status" value="1"/>
</dbReference>
<dbReference type="SMART" id="SM00236">
    <property type="entry name" value="fCBD"/>
    <property type="match status" value="1"/>
</dbReference>
<evidence type="ECO:0000256" key="8">
    <source>
        <dbReference type="ARBA" id="ARBA00022801"/>
    </source>
</evidence>
<evidence type="ECO:0000256" key="9">
    <source>
        <dbReference type="ARBA" id="ARBA00023277"/>
    </source>
</evidence>
<feature type="region of interest" description="Disordered" evidence="12">
    <location>
        <begin position="388"/>
        <end position="450"/>
    </location>
</feature>
<dbReference type="PANTHER" id="PTHR31490">
    <property type="entry name" value="GLYCOSYL HYDROLASE"/>
    <property type="match status" value="1"/>
</dbReference>
<dbReference type="AlphaFoldDB" id="W9CKJ1"/>
<feature type="domain" description="GH10" evidence="15">
    <location>
        <begin position="25"/>
        <end position="333"/>
    </location>
</feature>
<dbReference type="EMBL" id="AYSA01000093">
    <property type="protein sequence ID" value="ESZ97292.1"/>
    <property type="molecule type" value="Genomic_DNA"/>
</dbReference>
<evidence type="ECO:0000259" key="15">
    <source>
        <dbReference type="PROSITE" id="PS51760"/>
    </source>
</evidence>
<evidence type="ECO:0000256" key="5">
    <source>
        <dbReference type="ARBA" id="ARBA00022525"/>
    </source>
</evidence>
<dbReference type="GO" id="GO:0005576">
    <property type="term" value="C:extracellular region"/>
    <property type="evidence" value="ECO:0007669"/>
    <property type="project" value="UniProtKB-SubCell"/>
</dbReference>
<dbReference type="Proteomes" id="UP000019487">
    <property type="component" value="Unassembled WGS sequence"/>
</dbReference>
<feature type="domain" description="CBM1" evidence="14">
    <location>
        <begin position="454"/>
        <end position="490"/>
    </location>
</feature>
<feature type="chain" id="PRO_5004920550" description="Beta-xylanase" evidence="13">
    <location>
        <begin position="18"/>
        <end position="492"/>
    </location>
</feature>
<dbReference type="HOGENOM" id="CLU_020161_12_1_1"/>
<dbReference type="Pfam" id="PF00734">
    <property type="entry name" value="CBM_1"/>
    <property type="match status" value="1"/>
</dbReference>
<gene>
    <name evidence="16" type="ORF">SBOR_2320</name>
</gene>
<evidence type="ECO:0000259" key="14">
    <source>
        <dbReference type="PROSITE" id="PS51164"/>
    </source>
</evidence>
<dbReference type="Gene3D" id="3.20.20.80">
    <property type="entry name" value="Glycosidases"/>
    <property type="match status" value="1"/>
</dbReference>
<comment type="pathway">
    <text evidence="3">Glycan degradation; xylan degradation.</text>
</comment>
<evidence type="ECO:0000256" key="4">
    <source>
        <dbReference type="ARBA" id="ARBA00007495"/>
    </source>
</evidence>
<dbReference type="InterPro" id="IPR044846">
    <property type="entry name" value="GH10"/>
</dbReference>
<dbReference type="SMART" id="SM00633">
    <property type="entry name" value="Glyco_10"/>
    <property type="match status" value="1"/>
</dbReference>
<dbReference type="OrthoDB" id="3055998at2759"/>
<dbReference type="PROSITE" id="PS00562">
    <property type="entry name" value="CBM1_1"/>
    <property type="match status" value="1"/>
</dbReference>
<keyword evidence="8 11" id="KW-0378">Hydrolase</keyword>
<dbReference type="EC" id="3.2.1.8" evidence="11"/>
<sequence>MHISNLIALAILPSAYGQLNTLAKAAGLTYFGSATDNGELTDKQYTAILSNNTQFGQITPGNTQKWVYTEPTQNKFSYTQGDVVVDFAEKNDQILRCHNLCWYNELPNWITSGTWTNATLIAVLKNHIKNEVTYYKGKCYAWDVVNEAFNDDGTWRSFVFYDIIGPEYIAIAFETAALYDPDVKLYYNDYNIESAGAKATSTLNLVKSLQARGIKIDGVGLQGHFIVGSTPSESSLATTLKSFTALNVDVAYTELDVRFTTLPPTAAGLAQQGIDYANTVNACLSVDGCVGLTIWDYTDKYSWIPSTFTGQGDACLWYADYTVHPAYNNVVAALASAAGRGSTPVKVSISSAVSSSTHTAALVVVSSSSSSVLPSSVTEIAVSSAVISSSSSPSSSSTPALSVVDSSSVSPSSSTTLKKCTKTTSTPASTPTTITKSSTSTTSSTTPTGTGGAGTIALYGQCGGQSWTGGTVCVAGSTCKVQNDWYSQCVGN</sequence>
<evidence type="ECO:0000256" key="6">
    <source>
        <dbReference type="ARBA" id="ARBA00022651"/>
    </source>
</evidence>
<dbReference type="Pfam" id="PF00331">
    <property type="entry name" value="Glyco_hydro_10"/>
    <property type="match status" value="1"/>
</dbReference>
<keyword evidence="9 11" id="KW-0119">Carbohydrate metabolism</keyword>
<keyword evidence="5" id="KW-0964">Secreted</keyword>
<dbReference type="GO" id="GO:0045493">
    <property type="term" value="P:xylan catabolic process"/>
    <property type="evidence" value="ECO:0007669"/>
    <property type="project" value="UniProtKB-KW"/>
</dbReference>
<dbReference type="GO" id="GO:0030248">
    <property type="term" value="F:cellulose binding"/>
    <property type="evidence" value="ECO:0007669"/>
    <property type="project" value="InterPro"/>
</dbReference>
<dbReference type="STRING" id="1432307.W9CKJ1"/>
<comment type="caution">
    <text evidence="16">The sequence shown here is derived from an EMBL/GenBank/DDBJ whole genome shotgun (WGS) entry which is preliminary data.</text>
</comment>
<accession>W9CKJ1</accession>
<evidence type="ECO:0000256" key="12">
    <source>
        <dbReference type="SAM" id="MobiDB-lite"/>
    </source>
</evidence>
<dbReference type="InterPro" id="IPR035971">
    <property type="entry name" value="CBD_sf"/>
</dbReference>
<dbReference type="SUPFAM" id="SSF51445">
    <property type="entry name" value="(Trans)glycosidases"/>
    <property type="match status" value="1"/>
</dbReference>
<comment type="subcellular location">
    <subcellularLocation>
        <location evidence="2">Secreted</location>
    </subcellularLocation>
</comment>
<evidence type="ECO:0000313" key="17">
    <source>
        <dbReference type="Proteomes" id="UP000019487"/>
    </source>
</evidence>
<keyword evidence="11" id="KW-0326">Glycosidase</keyword>
<evidence type="ECO:0000256" key="13">
    <source>
        <dbReference type="SAM" id="SignalP"/>
    </source>
</evidence>
<keyword evidence="6" id="KW-0858">Xylan degradation</keyword>
<feature type="signal peptide" evidence="13">
    <location>
        <begin position="1"/>
        <end position="17"/>
    </location>
</feature>
<reference evidence="16 17" key="1">
    <citation type="journal article" date="2014" name="Genome Announc.">
        <title>Draft genome sequence of Sclerotinia borealis, a psychrophilic plant pathogenic fungus.</title>
        <authorList>
            <person name="Mardanov A.V."/>
            <person name="Beletsky A.V."/>
            <person name="Kadnikov V.V."/>
            <person name="Ignatov A.N."/>
            <person name="Ravin N.V."/>
        </authorList>
    </citation>
    <scope>NUCLEOTIDE SEQUENCE [LARGE SCALE GENOMIC DNA]</scope>
    <source>
        <strain evidence="17">F-4157</strain>
    </source>
</reference>
<evidence type="ECO:0000256" key="11">
    <source>
        <dbReference type="RuleBase" id="RU361174"/>
    </source>
</evidence>
<protein>
    <recommendedName>
        <fullName evidence="11">Beta-xylanase</fullName>
        <ecNumber evidence="11">3.2.1.8</ecNumber>
    </recommendedName>
</protein>
<name>W9CKJ1_SCLBF</name>
<dbReference type="PROSITE" id="PS51760">
    <property type="entry name" value="GH10_2"/>
    <property type="match status" value="1"/>
</dbReference>
<dbReference type="PROSITE" id="PS51164">
    <property type="entry name" value="CBM1_2"/>
    <property type="match status" value="1"/>
</dbReference>
<dbReference type="GO" id="GO:0031176">
    <property type="term" value="F:endo-1,4-beta-xylanase activity"/>
    <property type="evidence" value="ECO:0007669"/>
    <property type="project" value="UniProtKB-EC"/>
</dbReference>
<dbReference type="PRINTS" id="PR00134">
    <property type="entry name" value="GLHYDRLASE10"/>
</dbReference>
<organism evidence="16 17">
    <name type="scientific">Sclerotinia borealis (strain F-4128)</name>
    <dbReference type="NCBI Taxonomy" id="1432307"/>
    <lineage>
        <taxon>Eukaryota</taxon>
        <taxon>Fungi</taxon>
        <taxon>Dikarya</taxon>
        <taxon>Ascomycota</taxon>
        <taxon>Pezizomycotina</taxon>
        <taxon>Leotiomycetes</taxon>
        <taxon>Helotiales</taxon>
        <taxon>Sclerotiniaceae</taxon>
        <taxon>Sclerotinia</taxon>
    </lineage>
</organism>
<feature type="compositionally biased region" description="Low complexity" evidence="12">
    <location>
        <begin position="388"/>
        <end position="448"/>
    </location>
</feature>
<keyword evidence="17" id="KW-1185">Reference proteome</keyword>
<keyword evidence="10 11" id="KW-0624">Polysaccharide degradation</keyword>
<evidence type="ECO:0000256" key="10">
    <source>
        <dbReference type="ARBA" id="ARBA00023326"/>
    </source>
</evidence>
<dbReference type="InterPro" id="IPR001000">
    <property type="entry name" value="GH10_dom"/>
</dbReference>
<dbReference type="InterPro" id="IPR017853">
    <property type="entry name" value="GH"/>
</dbReference>
<dbReference type="PANTHER" id="PTHR31490:SF35">
    <property type="entry name" value="ENDO-1,4-BETA-XYLANASE"/>
    <property type="match status" value="1"/>
</dbReference>
<evidence type="ECO:0000256" key="1">
    <source>
        <dbReference type="ARBA" id="ARBA00000681"/>
    </source>
</evidence>
<evidence type="ECO:0000256" key="7">
    <source>
        <dbReference type="ARBA" id="ARBA00022729"/>
    </source>
</evidence>
<evidence type="ECO:0000256" key="3">
    <source>
        <dbReference type="ARBA" id="ARBA00004851"/>
    </source>
</evidence>